<evidence type="ECO:0000313" key="1">
    <source>
        <dbReference type="EMBL" id="MCD5315833.1"/>
    </source>
</evidence>
<proteinExistence type="predicted"/>
<name>A0A9X1NKH8_9ACTN</name>
<sequence>MAEYTHEIDVRRQRVARAGPNGLVAGGERRLLSGELDFGGPGPDRDTCWWELGPRTRERLVELAGPSLQWWAVHRRVGGRTAVEAGLLGRDGFVFAEPRLNTERQPVAAIHAYLFRPGSSRQVAISWKPERQAPGRRSGGDVGPSAASAGKAAVRLIGLSELGASTLGAMPPKAQHLLLEPFVQGERLLRSEIYYWGSPNETSIFVTVLAGEHTVTSATGSRFVPAGHEEATAHWDLVCRRADVARRIGR</sequence>
<gene>
    <name evidence="1" type="ORF">LR394_33560</name>
</gene>
<dbReference type="Proteomes" id="UP001138997">
    <property type="component" value="Unassembled WGS sequence"/>
</dbReference>
<protein>
    <submittedName>
        <fullName evidence="1">Uncharacterized protein</fullName>
    </submittedName>
</protein>
<dbReference type="AlphaFoldDB" id="A0A9X1NKH8"/>
<evidence type="ECO:0000313" key="2">
    <source>
        <dbReference type="Proteomes" id="UP001138997"/>
    </source>
</evidence>
<accession>A0A9X1NKH8</accession>
<keyword evidence="2" id="KW-1185">Reference proteome</keyword>
<dbReference type="RefSeq" id="WP_231448654.1">
    <property type="nucleotide sequence ID" value="NZ_JAJOMB010000025.1"/>
</dbReference>
<organism evidence="1 2">
    <name type="scientific">Kineosporia babensis</name>
    <dbReference type="NCBI Taxonomy" id="499548"/>
    <lineage>
        <taxon>Bacteria</taxon>
        <taxon>Bacillati</taxon>
        <taxon>Actinomycetota</taxon>
        <taxon>Actinomycetes</taxon>
        <taxon>Kineosporiales</taxon>
        <taxon>Kineosporiaceae</taxon>
        <taxon>Kineosporia</taxon>
    </lineage>
</organism>
<comment type="caution">
    <text evidence="1">The sequence shown here is derived from an EMBL/GenBank/DDBJ whole genome shotgun (WGS) entry which is preliminary data.</text>
</comment>
<dbReference type="EMBL" id="JAJOMB010000025">
    <property type="protein sequence ID" value="MCD5315833.1"/>
    <property type="molecule type" value="Genomic_DNA"/>
</dbReference>
<reference evidence="1" key="1">
    <citation type="submission" date="2021-11" db="EMBL/GenBank/DDBJ databases">
        <title>Streptomyces corallinus and Kineosporia corallina sp. nov., two new coral-derived marine actinobacteria.</title>
        <authorList>
            <person name="Buangrab K."/>
            <person name="Sutthacheep M."/>
            <person name="Yeemin T."/>
            <person name="Harunari E."/>
            <person name="Igarashi Y."/>
            <person name="Sripreechasak P."/>
            <person name="Kanchanasin P."/>
            <person name="Tanasupawat S."/>
            <person name="Phongsopitanun W."/>
        </authorList>
    </citation>
    <scope>NUCLEOTIDE SEQUENCE</scope>
    <source>
        <strain evidence="1">JCM 31032</strain>
    </source>
</reference>